<sequence length="124" mass="13600">MVVDNGSAPEMNALWQLVNTNLQALYPSNTAKAVVGLCHRHDGGKEAYIIIGGGSRAEIVASSGKYDYVDDALKTLLNYTMVQLYAKLQADNPAHEFQRLERGGCVSRDEEGKKEALVCDNWPD</sequence>
<organism evidence="1 2">
    <name type="scientific">Fusarium coffeatum</name>
    <dbReference type="NCBI Taxonomy" id="231269"/>
    <lineage>
        <taxon>Eukaryota</taxon>
        <taxon>Fungi</taxon>
        <taxon>Dikarya</taxon>
        <taxon>Ascomycota</taxon>
        <taxon>Pezizomycotina</taxon>
        <taxon>Sordariomycetes</taxon>
        <taxon>Hypocreomycetidae</taxon>
        <taxon>Hypocreales</taxon>
        <taxon>Nectriaceae</taxon>
        <taxon>Fusarium</taxon>
        <taxon>Fusarium incarnatum-equiseti species complex</taxon>
    </lineage>
</organism>
<reference evidence="1 2" key="1">
    <citation type="submission" date="2018-06" db="EMBL/GenBank/DDBJ databases">
        <title>Fusarium incarnatum-equiseti species complex species 28.</title>
        <authorList>
            <person name="Gardiner D.M."/>
        </authorList>
    </citation>
    <scope>NUCLEOTIDE SEQUENCE [LARGE SCALE GENOMIC DNA]</scope>
    <source>
        <strain evidence="1 2">FIESC_28</strain>
    </source>
</reference>
<evidence type="ECO:0000313" key="2">
    <source>
        <dbReference type="Proteomes" id="UP000253153"/>
    </source>
</evidence>
<dbReference type="AlphaFoldDB" id="A0A366R326"/>
<comment type="caution">
    <text evidence="1">The sequence shown here is derived from an EMBL/GenBank/DDBJ whole genome shotgun (WGS) entry which is preliminary data.</text>
</comment>
<dbReference type="RefSeq" id="XP_031012445.1">
    <property type="nucleotide sequence ID" value="XM_031163523.1"/>
</dbReference>
<dbReference type="GeneID" id="41998819"/>
<accession>A0A366R326</accession>
<evidence type="ECO:0000313" key="1">
    <source>
        <dbReference type="EMBL" id="RBR10680.1"/>
    </source>
</evidence>
<gene>
    <name evidence="1" type="ORF">FIESC28_09386</name>
</gene>
<dbReference type="EMBL" id="QKXC01000232">
    <property type="protein sequence ID" value="RBR10680.1"/>
    <property type="molecule type" value="Genomic_DNA"/>
</dbReference>
<keyword evidence="2" id="KW-1185">Reference proteome</keyword>
<protein>
    <submittedName>
        <fullName evidence="1">Uncharacterized protein</fullName>
    </submittedName>
</protein>
<name>A0A366R326_9HYPO</name>
<proteinExistence type="predicted"/>
<dbReference type="Proteomes" id="UP000253153">
    <property type="component" value="Unassembled WGS sequence"/>
</dbReference>